<dbReference type="InterPro" id="IPR010737">
    <property type="entry name" value="4-carb_acid_sugar_kinase_N"/>
</dbReference>
<evidence type="ECO:0000259" key="8">
    <source>
        <dbReference type="Pfam" id="PF17042"/>
    </source>
</evidence>
<dbReference type="Pfam" id="PF17042">
    <property type="entry name" value="NBD_C"/>
    <property type="match status" value="1"/>
</dbReference>
<comment type="caution">
    <text evidence="9">The sequence shown here is derived from an EMBL/GenBank/DDBJ whole genome shotgun (WGS) entry which is preliminary data.</text>
</comment>
<keyword evidence="2" id="KW-0808">Transferase</keyword>
<name>A0A151AFH5_9EURY</name>
<dbReference type="SUPFAM" id="SSF142764">
    <property type="entry name" value="YgbK-like"/>
    <property type="match status" value="1"/>
</dbReference>
<evidence type="ECO:0000313" key="9">
    <source>
        <dbReference type="EMBL" id="KYH26312.1"/>
    </source>
</evidence>
<evidence type="ECO:0000256" key="3">
    <source>
        <dbReference type="ARBA" id="ARBA00022741"/>
    </source>
</evidence>
<reference evidence="9 10" key="1">
    <citation type="submission" date="2016-02" db="EMBL/GenBank/DDBJ databases">
        <title>Genome sequence of Halalkalicoccus paucihalophilus DSM 24557.</title>
        <authorList>
            <person name="Poehlein A."/>
            <person name="Daniel R."/>
        </authorList>
    </citation>
    <scope>NUCLEOTIDE SEQUENCE [LARGE SCALE GENOMIC DNA]</scope>
    <source>
        <strain evidence="9 10">DSM 24557</strain>
    </source>
</reference>
<accession>A0A151AFH5</accession>
<dbReference type="InterPro" id="IPR042213">
    <property type="entry name" value="NBD_C_sf"/>
</dbReference>
<organism evidence="9 10">
    <name type="scientific">Halalkalicoccus paucihalophilus</name>
    <dbReference type="NCBI Taxonomy" id="1008153"/>
    <lineage>
        <taxon>Archaea</taxon>
        <taxon>Methanobacteriati</taxon>
        <taxon>Methanobacteriota</taxon>
        <taxon>Stenosarchaea group</taxon>
        <taxon>Halobacteria</taxon>
        <taxon>Halobacteriales</taxon>
        <taxon>Halococcaceae</taxon>
        <taxon>Halalkalicoccus</taxon>
    </lineage>
</organism>
<dbReference type="InterPro" id="IPR037051">
    <property type="entry name" value="4-carb_acid_sugar_kinase_N_sf"/>
</dbReference>
<proteinExistence type="inferred from homology"/>
<keyword evidence="10" id="KW-1185">Reference proteome</keyword>
<evidence type="ECO:0000256" key="1">
    <source>
        <dbReference type="ARBA" id="ARBA00005715"/>
    </source>
</evidence>
<evidence type="ECO:0000256" key="6">
    <source>
        <dbReference type="ARBA" id="ARBA00023277"/>
    </source>
</evidence>
<dbReference type="PATRIC" id="fig|1008153.3.peg.1421"/>
<keyword evidence="3" id="KW-0547">Nucleotide-binding</keyword>
<comment type="similarity">
    <text evidence="1">Belongs to the four-carbon acid sugar kinase family.</text>
</comment>
<keyword evidence="5" id="KW-0067">ATP-binding</keyword>
<dbReference type="Proteomes" id="UP000075321">
    <property type="component" value="Unassembled WGS sequence"/>
</dbReference>
<evidence type="ECO:0000259" key="7">
    <source>
        <dbReference type="Pfam" id="PF07005"/>
    </source>
</evidence>
<evidence type="ECO:0000313" key="10">
    <source>
        <dbReference type="Proteomes" id="UP000075321"/>
    </source>
</evidence>
<dbReference type="GO" id="GO:0005524">
    <property type="term" value="F:ATP binding"/>
    <property type="evidence" value="ECO:0007669"/>
    <property type="project" value="UniProtKB-KW"/>
</dbReference>
<keyword evidence="6" id="KW-0119">Carbohydrate metabolism</keyword>
<dbReference type="InterPro" id="IPR031475">
    <property type="entry name" value="NBD_C"/>
</dbReference>
<dbReference type="GO" id="GO:0016301">
    <property type="term" value="F:kinase activity"/>
    <property type="evidence" value="ECO:0007669"/>
    <property type="project" value="UniProtKB-KW"/>
</dbReference>
<dbReference type="Gene3D" id="3.40.50.10840">
    <property type="entry name" value="Putative sugar-binding, N-terminal domain"/>
    <property type="match status" value="1"/>
</dbReference>
<evidence type="ECO:0000256" key="4">
    <source>
        <dbReference type="ARBA" id="ARBA00022777"/>
    </source>
</evidence>
<evidence type="ECO:0000256" key="2">
    <source>
        <dbReference type="ARBA" id="ARBA00022679"/>
    </source>
</evidence>
<keyword evidence="4" id="KW-0418">Kinase</keyword>
<dbReference type="OrthoDB" id="242658at2157"/>
<protein>
    <recommendedName>
        <fullName evidence="11">Four-carbon acid sugar kinase family protein</fullName>
    </recommendedName>
</protein>
<dbReference type="RefSeq" id="WP_066380940.1">
    <property type="nucleotide sequence ID" value="NZ_LTAZ01000004.1"/>
</dbReference>
<gene>
    <name evidence="9" type="ORF">HAPAU_14090</name>
</gene>
<dbReference type="Pfam" id="PF07005">
    <property type="entry name" value="SBD_N"/>
    <property type="match status" value="1"/>
</dbReference>
<dbReference type="AlphaFoldDB" id="A0A151AFH5"/>
<dbReference type="EMBL" id="LTAZ01000004">
    <property type="protein sequence ID" value="KYH26312.1"/>
    <property type="molecule type" value="Genomic_DNA"/>
</dbReference>
<sequence length="415" mass="42224">MPRALVVADDLTGATDTAHAFAKRGYRTNVQVAPEGAPPDSTVLAVNTDSRYADPGTAAERVRRTISRTDAPVVYKKVDSTLRGNITIEVEAAMSGFDLAIFAPASPAVGRFTVCGTHLVDGRLLADTEYVDDPNGPTSARLPALFEGSGRPVEHLGIGTVAAGPEAVREALGAVSPGAVVACDSTHERHLEAIARAGDELDRAALFVGSSGLAEGVAVPGDSDGTAPRSTAIGDGGALGIVGSVSERSLDQLAALSEDWVIAISPETLLGDPERAGREAGRRATGRLAGGQHAVVTAAPDRETVERTLELGRERGLVGEAVRKRVATALASAARAGIADASGLFVTGGDVAMAVFDALAVGSLSLSGEAVEAGIPVSRLDGGVADGLPVVTKAGGFGERETAVNCLRYLGGDHE</sequence>
<feature type="domain" description="Four-carbon acid sugar kinase N-terminal" evidence="7">
    <location>
        <begin position="5"/>
        <end position="216"/>
    </location>
</feature>
<dbReference type="Gene3D" id="3.40.980.20">
    <property type="entry name" value="Four-carbon acid sugar kinase, nucleotide binding domain"/>
    <property type="match status" value="1"/>
</dbReference>
<evidence type="ECO:0008006" key="11">
    <source>
        <dbReference type="Google" id="ProtNLM"/>
    </source>
</evidence>
<feature type="domain" description="Four-carbon acid sugar kinase nucleotide binding" evidence="8">
    <location>
        <begin position="239"/>
        <end position="402"/>
    </location>
</feature>
<evidence type="ECO:0000256" key="5">
    <source>
        <dbReference type="ARBA" id="ARBA00022840"/>
    </source>
</evidence>